<protein>
    <recommendedName>
        <fullName evidence="2">Calcineurin-like phosphoesterase domain-containing protein</fullName>
    </recommendedName>
</protein>
<reference evidence="1" key="1">
    <citation type="submission" date="2020-03" db="EMBL/GenBank/DDBJ databases">
        <title>The deep terrestrial virosphere.</title>
        <authorList>
            <person name="Holmfeldt K."/>
            <person name="Nilsson E."/>
            <person name="Simone D."/>
            <person name="Lopez-Fernandez M."/>
            <person name="Wu X."/>
            <person name="de Brujin I."/>
            <person name="Lundin D."/>
            <person name="Andersson A."/>
            <person name="Bertilsson S."/>
            <person name="Dopson M."/>
        </authorList>
    </citation>
    <scope>NUCLEOTIDE SEQUENCE</scope>
    <source>
        <strain evidence="1">MM415A04679</strain>
    </source>
</reference>
<dbReference type="Gene3D" id="3.60.21.10">
    <property type="match status" value="1"/>
</dbReference>
<dbReference type="InterPro" id="IPR029052">
    <property type="entry name" value="Metallo-depent_PP-like"/>
</dbReference>
<sequence>MAKTKSQKKIEKEIELRDGSTNEIEKFKIKELIKIFPRRIALISDTHIASQYALMPEVVIDAKGNRFEANPGQKQILNYFKSFCAKCDELEVDTSVHLGDMIHGQNHREMGLDLITTDLNVQKDMAFELLKSICKGRRTFFIAGSGYHQGMGKANSPEKDVCDRLGSLSGYKTEWLGSVANIRFKPSKKIWHLQHGESASIVYRAGVLERDSNFLKIAEADNNLPHIDIVARGHWHTFLHLHSDRIHFIQTPCWATWTPWKWARLFYGKQPTIGGIICLLDEEGRLTAWPFIYKPIPRIADCVIAR</sequence>
<dbReference type="SUPFAM" id="SSF56300">
    <property type="entry name" value="Metallo-dependent phosphatases"/>
    <property type="match status" value="1"/>
</dbReference>
<gene>
    <name evidence="1" type="ORF">MM415A04679_0011</name>
</gene>
<accession>A0A6M3JHP8</accession>
<dbReference type="AlphaFoldDB" id="A0A6M3JHP8"/>
<evidence type="ECO:0000313" key="1">
    <source>
        <dbReference type="EMBL" id="QJA69366.1"/>
    </source>
</evidence>
<organism evidence="1">
    <name type="scientific">viral metagenome</name>
    <dbReference type="NCBI Taxonomy" id="1070528"/>
    <lineage>
        <taxon>unclassified sequences</taxon>
        <taxon>metagenomes</taxon>
        <taxon>organismal metagenomes</taxon>
    </lineage>
</organism>
<proteinExistence type="predicted"/>
<evidence type="ECO:0008006" key="2">
    <source>
        <dbReference type="Google" id="ProtNLM"/>
    </source>
</evidence>
<name>A0A6M3JHP8_9ZZZZ</name>
<dbReference type="EMBL" id="MT141699">
    <property type="protein sequence ID" value="QJA69366.1"/>
    <property type="molecule type" value="Genomic_DNA"/>
</dbReference>